<proteinExistence type="predicted"/>
<dbReference type="GO" id="GO:0017177">
    <property type="term" value="C:glucosidase II complex"/>
    <property type="evidence" value="ECO:0007669"/>
    <property type="project" value="TreeGrafter"/>
</dbReference>
<gene>
    <name evidence="7" type="ORF">PHYSODRAFT_299325</name>
</gene>
<dbReference type="InterPro" id="IPR002172">
    <property type="entry name" value="LDrepeatLR_classA_rpt"/>
</dbReference>
<evidence type="ECO:0000259" key="6">
    <source>
        <dbReference type="PROSITE" id="PS51914"/>
    </source>
</evidence>
<dbReference type="KEGG" id="psoj:PHYSODRAFT_299325"/>
<dbReference type="Pfam" id="PF13015">
    <property type="entry name" value="PRKCSH_1"/>
    <property type="match status" value="1"/>
</dbReference>
<feature type="signal peptide" evidence="5">
    <location>
        <begin position="1"/>
        <end position="28"/>
    </location>
</feature>
<keyword evidence="2 5" id="KW-0732">Signal</keyword>
<protein>
    <recommendedName>
        <fullName evidence="1">Glucosidase 2 subunit beta</fullName>
    </recommendedName>
</protein>
<dbReference type="PROSITE" id="PS51257">
    <property type="entry name" value="PROKAR_LIPOPROTEIN"/>
    <property type="match status" value="1"/>
</dbReference>
<feature type="domain" description="MRH" evidence="6">
    <location>
        <begin position="290"/>
        <end position="428"/>
    </location>
</feature>
<dbReference type="Proteomes" id="UP000002640">
    <property type="component" value="Unassembled WGS sequence"/>
</dbReference>
<dbReference type="PANTHER" id="PTHR12630">
    <property type="entry name" value="N-LINKED OLIGOSACCHARIDE PROCESSING"/>
    <property type="match status" value="1"/>
</dbReference>
<sequence>MARSSVKRSLLAFFVAVIVAIACMLVLAVQVPSVVAAHAHSNDFKRSGIGEVVDEDADEDEEDEEWDFMDDDAILGLSERHNAGIGADTQTTKEICVASLPAERVDDDYCDCEDGSDEPNTSACSHVLLSSTTPPFGREFSCKADNKQVSLAAVADGVCDCCDGSDERGGLCADTCQTEWQERLKKLKERLQVVQSGYRTRKGYLARAVDTVTKLNEDFERLAQSYEAGQRAFEDLQQRAQHNPELRGHLEQSYHVLRTVQYVMYVQNRVVDRSTFTDAAWKPAFVELVGKCFSYTVDEKELKGGTPNVIPRKYEMVLCPFQNVSQAEPSYPQWTRAERQTKVGVTAADEEEEEVPRPIGLGIWNEWQESTDFARVQDYNHGEPCADGQERQTHVELSCGATNRVVAVEEREMCEYEIRFETPAACESREEEALLDEITLVQRFPRQQEQGAAKVEGHEEL</sequence>
<organism evidence="7 8">
    <name type="scientific">Phytophthora sojae (strain P6497)</name>
    <name type="common">Soybean stem and root rot agent</name>
    <name type="synonym">Phytophthora megasperma f. sp. glycines</name>
    <dbReference type="NCBI Taxonomy" id="1094619"/>
    <lineage>
        <taxon>Eukaryota</taxon>
        <taxon>Sar</taxon>
        <taxon>Stramenopiles</taxon>
        <taxon>Oomycota</taxon>
        <taxon>Peronosporomycetes</taxon>
        <taxon>Peronosporales</taxon>
        <taxon>Peronosporaceae</taxon>
        <taxon>Phytophthora</taxon>
    </lineage>
</organism>
<dbReference type="GO" id="GO:0006491">
    <property type="term" value="P:N-glycan processing"/>
    <property type="evidence" value="ECO:0007669"/>
    <property type="project" value="TreeGrafter"/>
</dbReference>
<dbReference type="SUPFAM" id="SSF50911">
    <property type="entry name" value="Mannose 6-phosphate receptor domain"/>
    <property type="match status" value="1"/>
</dbReference>
<dbReference type="InterPro" id="IPR036055">
    <property type="entry name" value="LDL_receptor-like_sf"/>
</dbReference>
<dbReference type="PANTHER" id="PTHR12630:SF1">
    <property type="entry name" value="GLUCOSIDASE 2 SUBUNIT BETA"/>
    <property type="match status" value="1"/>
</dbReference>
<dbReference type="Gene3D" id="2.70.130.10">
    <property type="entry name" value="Mannose-6-phosphate receptor binding domain"/>
    <property type="match status" value="1"/>
</dbReference>
<dbReference type="InterPro" id="IPR009011">
    <property type="entry name" value="Man6P_isomerase_rcpt-bd_dom_sf"/>
</dbReference>
<evidence type="ECO:0000256" key="4">
    <source>
        <dbReference type="ARBA" id="ARBA00023157"/>
    </source>
</evidence>
<evidence type="ECO:0000256" key="2">
    <source>
        <dbReference type="ARBA" id="ARBA00022729"/>
    </source>
</evidence>
<evidence type="ECO:0000313" key="8">
    <source>
        <dbReference type="Proteomes" id="UP000002640"/>
    </source>
</evidence>
<dbReference type="RefSeq" id="XP_009524412.1">
    <property type="nucleotide sequence ID" value="XM_009526117.1"/>
</dbReference>
<dbReference type="EMBL" id="JH159153">
    <property type="protein sequence ID" value="EGZ21695.1"/>
    <property type="molecule type" value="Genomic_DNA"/>
</dbReference>
<name>G4Z680_PHYSP</name>
<accession>G4Z680</accession>
<keyword evidence="8" id="KW-1185">Reference proteome</keyword>
<dbReference type="AlphaFoldDB" id="G4Z680"/>
<dbReference type="InterPro" id="IPR036607">
    <property type="entry name" value="PRKCSH"/>
</dbReference>
<dbReference type="SUPFAM" id="SSF57424">
    <property type="entry name" value="LDL receptor-like module"/>
    <property type="match status" value="1"/>
</dbReference>
<dbReference type="GeneID" id="20641720"/>
<dbReference type="STRING" id="1094619.G4Z680"/>
<dbReference type="OMA" id="EREMCEY"/>
<evidence type="ECO:0000313" key="7">
    <source>
        <dbReference type="EMBL" id="EGZ21695.1"/>
    </source>
</evidence>
<dbReference type="PROSITE" id="PS51914">
    <property type="entry name" value="MRH"/>
    <property type="match status" value="1"/>
</dbReference>
<keyword evidence="3" id="KW-0256">Endoplasmic reticulum</keyword>
<reference evidence="7 8" key="1">
    <citation type="journal article" date="2006" name="Science">
        <title>Phytophthora genome sequences uncover evolutionary origins and mechanisms of pathogenesis.</title>
        <authorList>
            <person name="Tyler B.M."/>
            <person name="Tripathy S."/>
            <person name="Zhang X."/>
            <person name="Dehal P."/>
            <person name="Jiang R.H."/>
            <person name="Aerts A."/>
            <person name="Arredondo F.D."/>
            <person name="Baxter L."/>
            <person name="Bensasson D."/>
            <person name="Beynon J.L."/>
            <person name="Chapman J."/>
            <person name="Damasceno C.M."/>
            <person name="Dorrance A.E."/>
            <person name="Dou D."/>
            <person name="Dickerman A.W."/>
            <person name="Dubchak I.L."/>
            <person name="Garbelotto M."/>
            <person name="Gijzen M."/>
            <person name="Gordon S.G."/>
            <person name="Govers F."/>
            <person name="Grunwald N.J."/>
            <person name="Huang W."/>
            <person name="Ivors K.L."/>
            <person name="Jones R.W."/>
            <person name="Kamoun S."/>
            <person name="Krampis K."/>
            <person name="Lamour K.H."/>
            <person name="Lee M.K."/>
            <person name="McDonald W.H."/>
            <person name="Medina M."/>
            <person name="Meijer H.J."/>
            <person name="Nordberg E.K."/>
            <person name="Maclean D.J."/>
            <person name="Ospina-Giraldo M.D."/>
            <person name="Morris P.F."/>
            <person name="Phuntumart V."/>
            <person name="Putnam N.H."/>
            <person name="Rash S."/>
            <person name="Rose J.K."/>
            <person name="Sakihama Y."/>
            <person name="Salamov A.A."/>
            <person name="Savidor A."/>
            <person name="Scheuring C.F."/>
            <person name="Smith B.M."/>
            <person name="Sobral B.W."/>
            <person name="Terry A."/>
            <person name="Torto-Alalibo T.A."/>
            <person name="Win J."/>
            <person name="Xu Z."/>
            <person name="Zhang H."/>
            <person name="Grigoriev I.V."/>
            <person name="Rokhsar D.S."/>
            <person name="Boore J.L."/>
        </authorList>
    </citation>
    <scope>NUCLEOTIDE SEQUENCE [LARGE SCALE GENOMIC DNA]</scope>
    <source>
        <strain evidence="7 8">P6497</strain>
    </source>
</reference>
<keyword evidence="4" id="KW-1015">Disulfide bond</keyword>
<dbReference type="InterPro" id="IPR039794">
    <property type="entry name" value="Gtb1-like"/>
</dbReference>
<evidence type="ECO:0000256" key="1">
    <source>
        <dbReference type="ARBA" id="ARBA00022387"/>
    </source>
</evidence>
<evidence type="ECO:0000256" key="3">
    <source>
        <dbReference type="ARBA" id="ARBA00022824"/>
    </source>
</evidence>
<dbReference type="InterPro" id="IPR044865">
    <property type="entry name" value="MRH_dom"/>
</dbReference>
<feature type="chain" id="PRO_5003471930" description="Glucosidase 2 subunit beta" evidence="5">
    <location>
        <begin position="29"/>
        <end position="461"/>
    </location>
</feature>
<dbReference type="InParanoid" id="G4Z680"/>
<dbReference type="Pfam" id="PF12999">
    <property type="entry name" value="PRKCSH-like"/>
    <property type="match status" value="1"/>
</dbReference>
<evidence type="ECO:0000256" key="5">
    <source>
        <dbReference type="SAM" id="SignalP"/>
    </source>
</evidence>
<dbReference type="SMR" id="G4Z680"/>
<dbReference type="InterPro" id="IPR028146">
    <property type="entry name" value="PRKCSH_N"/>
</dbReference>
<dbReference type="CDD" id="cd00112">
    <property type="entry name" value="LDLa"/>
    <property type="match status" value="1"/>
</dbReference>